<proteinExistence type="inferred from homology"/>
<accession>A0ABS3DX62</accession>
<sequence>MHVKELFDLSGKTALVTGGGRGLGKQMAEGFAEAGANLVLCSRKREACEETARQLEAEYGVRTAAYGCDVTNVEDIEHVVQKTVEKFGTIDILVNNSGASWGAPTLEMPLEAFQKVMNVNVTGTFLMSQKVGEIMVNQKSGKIINIASVAGLGGADPRFMDTIGYNASKGAVITFTKDLAVKWGAHNIQVNALAPGFFPTKMSKGLLEQGGEFILDRTPLNRFGSDEDLKGAALFLASRASDYVTGDVLVVDGGMHASC</sequence>
<keyword evidence="6" id="KW-1185">Reference proteome</keyword>
<evidence type="ECO:0000259" key="4">
    <source>
        <dbReference type="SMART" id="SM00822"/>
    </source>
</evidence>
<dbReference type="Pfam" id="PF13561">
    <property type="entry name" value="adh_short_C2"/>
    <property type="match status" value="1"/>
</dbReference>
<dbReference type="RefSeq" id="WP_027956199.1">
    <property type="nucleotide sequence ID" value="NZ_JAEKJY010000003.1"/>
</dbReference>
<evidence type="ECO:0000256" key="2">
    <source>
        <dbReference type="ARBA" id="ARBA00022857"/>
    </source>
</evidence>
<dbReference type="PRINTS" id="PR00081">
    <property type="entry name" value="GDHRDH"/>
</dbReference>
<dbReference type="SUPFAM" id="SSF51735">
    <property type="entry name" value="NAD(P)-binding Rossmann-fold domains"/>
    <property type="match status" value="1"/>
</dbReference>
<organism evidence="5 6">
    <name type="scientific">Halobacillus kuroshimensis</name>
    <dbReference type="NCBI Taxonomy" id="302481"/>
    <lineage>
        <taxon>Bacteria</taxon>
        <taxon>Bacillati</taxon>
        <taxon>Bacillota</taxon>
        <taxon>Bacilli</taxon>
        <taxon>Bacillales</taxon>
        <taxon>Bacillaceae</taxon>
        <taxon>Halobacillus</taxon>
    </lineage>
</organism>
<evidence type="ECO:0000313" key="6">
    <source>
        <dbReference type="Proteomes" id="UP000663970"/>
    </source>
</evidence>
<dbReference type="Gene3D" id="3.40.50.720">
    <property type="entry name" value="NAD(P)-binding Rossmann-like Domain"/>
    <property type="match status" value="1"/>
</dbReference>
<evidence type="ECO:0000313" key="5">
    <source>
        <dbReference type="EMBL" id="MBN8235937.1"/>
    </source>
</evidence>
<dbReference type="InterPro" id="IPR052178">
    <property type="entry name" value="Sec_Metab_Biosynth_SDR"/>
</dbReference>
<dbReference type="InterPro" id="IPR002347">
    <property type="entry name" value="SDR_fam"/>
</dbReference>
<protein>
    <submittedName>
        <fullName evidence="5">SDR family oxidoreductase</fullName>
    </submittedName>
</protein>
<evidence type="ECO:0000256" key="1">
    <source>
        <dbReference type="ARBA" id="ARBA00006484"/>
    </source>
</evidence>
<comment type="caution">
    <text evidence="5">The sequence shown here is derived from an EMBL/GenBank/DDBJ whole genome shotgun (WGS) entry which is preliminary data.</text>
</comment>
<feature type="domain" description="Ketoreductase" evidence="4">
    <location>
        <begin position="12"/>
        <end position="186"/>
    </location>
</feature>
<dbReference type="PANTHER" id="PTHR43618">
    <property type="entry name" value="7-ALPHA-HYDROXYSTEROID DEHYDROGENASE"/>
    <property type="match status" value="1"/>
</dbReference>
<dbReference type="PRINTS" id="PR00080">
    <property type="entry name" value="SDRFAMILY"/>
</dbReference>
<dbReference type="EMBL" id="JAEKJY010000003">
    <property type="protein sequence ID" value="MBN8235937.1"/>
    <property type="molecule type" value="Genomic_DNA"/>
</dbReference>
<dbReference type="NCBIfam" id="NF006070">
    <property type="entry name" value="PRK08213.1"/>
    <property type="match status" value="1"/>
</dbReference>
<dbReference type="InterPro" id="IPR057326">
    <property type="entry name" value="KR_dom"/>
</dbReference>
<dbReference type="PROSITE" id="PS00061">
    <property type="entry name" value="ADH_SHORT"/>
    <property type="match status" value="1"/>
</dbReference>
<name>A0ABS3DX62_9BACI</name>
<dbReference type="InterPro" id="IPR020904">
    <property type="entry name" value="Sc_DH/Rdtase_CS"/>
</dbReference>
<comment type="similarity">
    <text evidence="1">Belongs to the short-chain dehydrogenases/reductases (SDR) family.</text>
</comment>
<keyword evidence="2" id="KW-0521">NADP</keyword>
<dbReference type="Proteomes" id="UP000663970">
    <property type="component" value="Unassembled WGS sequence"/>
</dbReference>
<keyword evidence="3" id="KW-0560">Oxidoreductase</keyword>
<dbReference type="NCBIfam" id="NF005559">
    <property type="entry name" value="PRK07231.1"/>
    <property type="match status" value="1"/>
</dbReference>
<gene>
    <name evidence="5" type="ORF">JF544_11790</name>
</gene>
<dbReference type="InterPro" id="IPR036291">
    <property type="entry name" value="NAD(P)-bd_dom_sf"/>
</dbReference>
<dbReference type="PANTHER" id="PTHR43618:SF8">
    <property type="entry name" value="7ALPHA-HYDROXYSTEROID DEHYDROGENASE"/>
    <property type="match status" value="1"/>
</dbReference>
<evidence type="ECO:0000256" key="3">
    <source>
        <dbReference type="ARBA" id="ARBA00023002"/>
    </source>
</evidence>
<dbReference type="SMART" id="SM00822">
    <property type="entry name" value="PKS_KR"/>
    <property type="match status" value="1"/>
</dbReference>
<reference evidence="5 6" key="1">
    <citation type="submission" date="2020-12" db="EMBL/GenBank/DDBJ databases">
        <title>Oil enriched cultivation method for isolating marine PHA-producing bacteria.</title>
        <authorList>
            <person name="Zheng W."/>
            <person name="Yu S."/>
            <person name="Huang Y."/>
        </authorList>
    </citation>
    <scope>NUCLEOTIDE SEQUENCE [LARGE SCALE GENOMIC DNA]</scope>
    <source>
        <strain evidence="5 6">SY-2-6</strain>
    </source>
</reference>